<dbReference type="OrthoDB" id="7062869at2"/>
<dbReference type="PANTHER" id="PTHR41534:SF2">
    <property type="entry name" value="3-PHENYLPROPIONATE_CINNAMIC ACID DIOXYGENASE SUBUNIT BETA"/>
    <property type="match status" value="1"/>
</dbReference>
<keyword evidence="3" id="KW-0223">Dioxygenase</keyword>
<gene>
    <name evidence="3" type="ORF">AWB69_08073</name>
</gene>
<evidence type="ECO:0000313" key="4">
    <source>
        <dbReference type="Proteomes" id="UP000054683"/>
    </source>
</evidence>
<dbReference type="EMBL" id="FCOK02000093">
    <property type="protein sequence ID" value="SAL68670.1"/>
    <property type="molecule type" value="Genomic_DNA"/>
</dbReference>
<dbReference type="Gene3D" id="3.10.450.50">
    <property type="match status" value="1"/>
</dbReference>
<dbReference type="GO" id="GO:0019380">
    <property type="term" value="P:3-phenylpropionate catabolic process"/>
    <property type="evidence" value="ECO:0007669"/>
    <property type="project" value="TreeGrafter"/>
</dbReference>
<name>A0A158JJZ4_9BURK</name>
<dbReference type="InterPro" id="IPR032710">
    <property type="entry name" value="NTF2-like_dom_sf"/>
</dbReference>
<evidence type="ECO:0000256" key="2">
    <source>
        <dbReference type="ARBA" id="ARBA00023002"/>
    </source>
</evidence>
<dbReference type="GO" id="GO:0051213">
    <property type="term" value="F:dioxygenase activity"/>
    <property type="evidence" value="ECO:0007669"/>
    <property type="project" value="UniProtKB-KW"/>
</dbReference>
<dbReference type="PANTHER" id="PTHR41534">
    <property type="entry name" value="BLR3401 PROTEIN"/>
    <property type="match status" value="1"/>
</dbReference>
<keyword evidence="2" id="KW-0560">Oxidoreductase</keyword>
<dbReference type="RefSeq" id="WP_062092173.1">
    <property type="nucleotide sequence ID" value="NZ_FCOK02000093.1"/>
</dbReference>
<organism evidence="3 4">
    <name type="scientific">Caballeronia udeis</name>
    <dbReference type="NCBI Taxonomy" id="1232866"/>
    <lineage>
        <taxon>Bacteria</taxon>
        <taxon>Pseudomonadati</taxon>
        <taxon>Pseudomonadota</taxon>
        <taxon>Betaproteobacteria</taxon>
        <taxon>Burkholderiales</taxon>
        <taxon>Burkholderiaceae</taxon>
        <taxon>Caballeronia</taxon>
    </lineage>
</organism>
<dbReference type="Pfam" id="PF00866">
    <property type="entry name" value="Ring_hydroxyl_B"/>
    <property type="match status" value="1"/>
</dbReference>
<evidence type="ECO:0000313" key="3">
    <source>
        <dbReference type="EMBL" id="SAL68670.1"/>
    </source>
</evidence>
<dbReference type="CDD" id="cd00667">
    <property type="entry name" value="ring_hydroxylating_dioxygenases_beta"/>
    <property type="match status" value="1"/>
</dbReference>
<proteinExistence type="inferred from homology"/>
<accession>A0A158JJZ4</accession>
<dbReference type="InterPro" id="IPR000391">
    <property type="entry name" value="Rng_hydr_dOase-bsu"/>
</dbReference>
<reference evidence="3 4" key="1">
    <citation type="submission" date="2016-01" db="EMBL/GenBank/DDBJ databases">
        <authorList>
            <person name="Oliw E.H."/>
        </authorList>
    </citation>
    <scope>NUCLEOTIDE SEQUENCE [LARGE SCALE GENOMIC DNA]</scope>
    <source>
        <strain evidence="3">LMG 27134</strain>
    </source>
</reference>
<protein>
    <submittedName>
        <fullName evidence="3">Benzoate 1,2-dioxygenase subunit beta</fullName>
    </submittedName>
</protein>
<dbReference type="Proteomes" id="UP000054683">
    <property type="component" value="Unassembled WGS sequence"/>
</dbReference>
<dbReference type="AlphaFoldDB" id="A0A158JJZ4"/>
<dbReference type="SUPFAM" id="SSF54427">
    <property type="entry name" value="NTF2-like"/>
    <property type="match status" value="1"/>
</dbReference>
<comment type="similarity">
    <text evidence="1">Belongs to the bacterial ring-hydroxylating dioxygenase beta subunit family.</text>
</comment>
<sequence length="161" mass="18313">MNAPSINAVSEFLYYEAHLLDTWQLREWADLFADDGVYLVPPPSEPEGDPSHTLFLIYDDRDRIRERAIRLMKNTAHAEFPKSVTTHLISNIAITAVDAERLSVRSTFVVYRARGAKFDVFPGHSRYEMSTNVQGGIKIHSKRAMLGIEALRPQDKLTIIL</sequence>
<evidence type="ECO:0000256" key="1">
    <source>
        <dbReference type="ARBA" id="ARBA00009570"/>
    </source>
</evidence>